<gene>
    <name evidence="1" type="ORF">SAMN05878482_10691</name>
</gene>
<evidence type="ECO:0000313" key="1">
    <source>
        <dbReference type="EMBL" id="SIR83545.1"/>
    </source>
</evidence>
<reference evidence="1 2" key="1">
    <citation type="submission" date="2017-01" db="EMBL/GenBank/DDBJ databases">
        <authorList>
            <person name="Varghese N."/>
            <person name="Submissions S."/>
        </authorList>
    </citation>
    <scope>NUCLEOTIDE SEQUENCE [LARGE SCALE GENOMIC DNA]</scope>
    <source>
        <strain evidence="1 2">RUG2-6</strain>
    </source>
</reference>
<sequence>MDLTAFFWFVMVVIFSKQIYGWKLEKNNECDSFCGIGVNHR</sequence>
<dbReference type="Proteomes" id="UP000185829">
    <property type="component" value="Unassembled WGS sequence"/>
</dbReference>
<dbReference type="AlphaFoldDB" id="A0A9X8RBY8"/>
<organism evidence="1 2">
    <name type="scientific">Peribacillus simplex</name>
    <dbReference type="NCBI Taxonomy" id="1478"/>
    <lineage>
        <taxon>Bacteria</taxon>
        <taxon>Bacillati</taxon>
        <taxon>Bacillota</taxon>
        <taxon>Bacilli</taxon>
        <taxon>Bacillales</taxon>
        <taxon>Bacillaceae</taxon>
        <taxon>Peribacillus</taxon>
    </lineage>
</organism>
<evidence type="ECO:0000313" key="2">
    <source>
        <dbReference type="Proteomes" id="UP000185829"/>
    </source>
</evidence>
<name>A0A9X8RBY8_9BACI</name>
<accession>A0A9X8RBY8</accession>
<comment type="caution">
    <text evidence="1">The sequence shown here is derived from an EMBL/GenBank/DDBJ whole genome shotgun (WGS) entry which is preliminary data.</text>
</comment>
<dbReference type="EMBL" id="FTMX01000006">
    <property type="protein sequence ID" value="SIR83545.1"/>
    <property type="molecule type" value="Genomic_DNA"/>
</dbReference>
<proteinExistence type="predicted"/>
<protein>
    <submittedName>
        <fullName evidence="1">Uncharacterized protein</fullName>
    </submittedName>
</protein>